<dbReference type="PROSITE" id="PS52012">
    <property type="entry name" value="CFEM"/>
    <property type="match status" value="1"/>
</dbReference>
<keyword evidence="10" id="KW-0472">Membrane</keyword>
<evidence type="ECO:0000256" key="10">
    <source>
        <dbReference type="ARBA" id="ARBA00023136"/>
    </source>
</evidence>
<evidence type="ECO:0000256" key="2">
    <source>
        <dbReference type="ARBA" id="ARBA00004613"/>
    </source>
</evidence>
<keyword evidence="7" id="KW-0479">Metal-binding</keyword>
<sequence length="155" mass="15118">MRAATVFVALSALVASVVAQYPDCANPCIQNADVGSCFSDDLNCLCKSPSFINSTTKCIVDACSPEDTLTAQAVAQGFCLTVGVTLASESPSQTGTTSGAGSSTASNSATTTSGAPSKTPSPPPSPAPTTDSGAVVNGVNVVLAMGAVAAGALLL</sequence>
<evidence type="ECO:0000256" key="9">
    <source>
        <dbReference type="ARBA" id="ARBA00023004"/>
    </source>
</evidence>
<evidence type="ECO:0000256" key="7">
    <source>
        <dbReference type="ARBA" id="ARBA00022723"/>
    </source>
</evidence>
<dbReference type="AlphaFoldDB" id="A0A8K0XR14"/>
<organism evidence="17 18">
    <name type="scientific">Cristinia sonorae</name>
    <dbReference type="NCBI Taxonomy" id="1940300"/>
    <lineage>
        <taxon>Eukaryota</taxon>
        <taxon>Fungi</taxon>
        <taxon>Dikarya</taxon>
        <taxon>Basidiomycota</taxon>
        <taxon>Agaricomycotina</taxon>
        <taxon>Agaricomycetes</taxon>
        <taxon>Agaricomycetidae</taxon>
        <taxon>Agaricales</taxon>
        <taxon>Pleurotineae</taxon>
        <taxon>Stephanosporaceae</taxon>
        <taxon>Cristinia</taxon>
    </lineage>
</organism>
<keyword evidence="18" id="KW-1185">Reference proteome</keyword>
<feature type="compositionally biased region" description="Low complexity" evidence="14">
    <location>
        <begin position="90"/>
        <end position="118"/>
    </location>
</feature>
<dbReference type="EMBL" id="JAEVFJ010000011">
    <property type="protein sequence ID" value="KAH8101715.1"/>
    <property type="molecule type" value="Genomic_DNA"/>
</dbReference>
<evidence type="ECO:0000256" key="1">
    <source>
        <dbReference type="ARBA" id="ARBA00004609"/>
    </source>
</evidence>
<dbReference type="InterPro" id="IPR051735">
    <property type="entry name" value="CFEM_domain"/>
</dbReference>
<dbReference type="InterPro" id="IPR008427">
    <property type="entry name" value="Extracellular_membr_CFEM_dom"/>
</dbReference>
<comment type="subcellular location">
    <subcellularLocation>
        <location evidence="1">Cell membrane</location>
        <topology evidence="1">Lipid-anchor</topology>
        <topology evidence="1">GPI-anchor</topology>
    </subcellularLocation>
    <subcellularLocation>
        <location evidence="2">Secreted</location>
    </subcellularLocation>
</comment>
<dbReference type="OrthoDB" id="3065412at2759"/>
<keyword evidence="12" id="KW-0325">Glycoprotein</keyword>
<keyword evidence="6" id="KW-0349">Heme</keyword>
<keyword evidence="5" id="KW-0964">Secreted</keyword>
<dbReference type="Proteomes" id="UP000813824">
    <property type="component" value="Unassembled WGS sequence"/>
</dbReference>
<evidence type="ECO:0000256" key="13">
    <source>
        <dbReference type="ARBA" id="ARBA00023288"/>
    </source>
</evidence>
<comment type="similarity">
    <text evidence="3">Belongs to the RBT5 family.</text>
</comment>
<feature type="chain" id="PRO_5035443146" description="CFEM domain-containing protein" evidence="15">
    <location>
        <begin position="20"/>
        <end position="155"/>
    </location>
</feature>
<evidence type="ECO:0000256" key="4">
    <source>
        <dbReference type="ARBA" id="ARBA00022475"/>
    </source>
</evidence>
<reference evidence="17" key="1">
    <citation type="journal article" date="2021" name="New Phytol.">
        <title>Evolutionary innovations through gain and loss of genes in the ectomycorrhizal Boletales.</title>
        <authorList>
            <person name="Wu G."/>
            <person name="Miyauchi S."/>
            <person name="Morin E."/>
            <person name="Kuo A."/>
            <person name="Drula E."/>
            <person name="Varga T."/>
            <person name="Kohler A."/>
            <person name="Feng B."/>
            <person name="Cao Y."/>
            <person name="Lipzen A."/>
            <person name="Daum C."/>
            <person name="Hundley H."/>
            <person name="Pangilinan J."/>
            <person name="Johnson J."/>
            <person name="Barry K."/>
            <person name="LaButti K."/>
            <person name="Ng V."/>
            <person name="Ahrendt S."/>
            <person name="Min B."/>
            <person name="Choi I.G."/>
            <person name="Park H."/>
            <person name="Plett J.M."/>
            <person name="Magnuson J."/>
            <person name="Spatafora J.W."/>
            <person name="Nagy L.G."/>
            <person name="Henrissat B."/>
            <person name="Grigoriev I.V."/>
            <person name="Yang Z.L."/>
            <person name="Xu J."/>
            <person name="Martin F.M."/>
        </authorList>
    </citation>
    <scope>NUCLEOTIDE SEQUENCE</scope>
    <source>
        <strain evidence="17">KKN 215</strain>
    </source>
</reference>
<accession>A0A8K0XR14</accession>
<dbReference type="GO" id="GO:0005886">
    <property type="term" value="C:plasma membrane"/>
    <property type="evidence" value="ECO:0007669"/>
    <property type="project" value="UniProtKB-SubCell"/>
</dbReference>
<dbReference type="GO" id="GO:0005576">
    <property type="term" value="C:extracellular region"/>
    <property type="evidence" value="ECO:0007669"/>
    <property type="project" value="UniProtKB-SubCell"/>
</dbReference>
<feature type="domain" description="CFEM" evidence="16">
    <location>
        <begin position="1"/>
        <end position="106"/>
    </location>
</feature>
<evidence type="ECO:0000256" key="15">
    <source>
        <dbReference type="SAM" id="SignalP"/>
    </source>
</evidence>
<keyword evidence="11" id="KW-1015">Disulfide bond</keyword>
<evidence type="ECO:0000256" key="3">
    <source>
        <dbReference type="ARBA" id="ARBA00010031"/>
    </source>
</evidence>
<evidence type="ECO:0000256" key="6">
    <source>
        <dbReference type="ARBA" id="ARBA00022617"/>
    </source>
</evidence>
<dbReference type="GO" id="GO:0046872">
    <property type="term" value="F:metal ion binding"/>
    <property type="evidence" value="ECO:0007669"/>
    <property type="project" value="UniProtKB-KW"/>
</dbReference>
<evidence type="ECO:0000256" key="5">
    <source>
        <dbReference type="ARBA" id="ARBA00022525"/>
    </source>
</evidence>
<evidence type="ECO:0000256" key="12">
    <source>
        <dbReference type="ARBA" id="ARBA00023180"/>
    </source>
</evidence>
<keyword evidence="13" id="KW-0449">Lipoprotein</keyword>
<evidence type="ECO:0000256" key="8">
    <source>
        <dbReference type="ARBA" id="ARBA00022729"/>
    </source>
</evidence>
<dbReference type="SMART" id="SM00747">
    <property type="entry name" value="CFEM"/>
    <property type="match status" value="1"/>
</dbReference>
<name>A0A8K0XR14_9AGAR</name>
<dbReference type="PANTHER" id="PTHR37928:SF2">
    <property type="entry name" value="GPI ANCHORED CFEM DOMAIN PROTEIN (AFU_ORTHOLOGUE AFUA_6G10580)"/>
    <property type="match status" value="1"/>
</dbReference>
<comment type="caution">
    <text evidence="17">The sequence shown here is derived from an EMBL/GenBank/DDBJ whole genome shotgun (WGS) entry which is preliminary data.</text>
</comment>
<gene>
    <name evidence="17" type="ORF">BXZ70DRAFT_931648</name>
</gene>
<keyword evidence="4" id="KW-1003">Cell membrane</keyword>
<proteinExistence type="inferred from homology"/>
<protein>
    <recommendedName>
        <fullName evidence="16">CFEM domain-containing protein</fullName>
    </recommendedName>
</protein>
<evidence type="ECO:0000313" key="18">
    <source>
        <dbReference type="Proteomes" id="UP000813824"/>
    </source>
</evidence>
<keyword evidence="9" id="KW-0408">Iron</keyword>
<evidence type="ECO:0000256" key="14">
    <source>
        <dbReference type="SAM" id="MobiDB-lite"/>
    </source>
</evidence>
<evidence type="ECO:0000256" key="11">
    <source>
        <dbReference type="ARBA" id="ARBA00023157"/>
    </source>
</evidence>
<feature type="region of interest" description="Disordered" evidence="14">
    <location>
        <begin position="89"/>
        <end position="132"/>
    </location>
</feature>
<evidence type="ECO:0000259" key="16">
    <source>
        <dbReference type="PROSITE" id="PS52012"/>
    </source>
</evidence>
<keyword evidence="8 15" id="KW-0732">Signal</keyword>
<dbReference type="PANTHER" id="PTHR37928">
    <property type="entry name" value="CFEM DOMAIN PROTEIN (AFU_ORTHOLOGUE AFUA_6G14090)"/>
    <property type="match status" value="1"/>
</dbReference>
<feature type="signal peptide" evidence="15">
    <location>
        <begin position="1"/>
        <end position="19"/>
    </location>
</feature>
<evidence type="ECO:0000313" key="17">
    <source>
        <dbReference type="EMBL" id="KAH8101715.1"/>
    </source>
</evidence>
<dbReference type="Pfam" id="PF05730">
    <property type="entry name" value="CFEM"/>
    <property type="match status" value="1"/>
</dbReference>